<accession>A0A0A8L115</accession>
<dbReference type="InterPro" id="IPR021475">
    <property type="entry name" value="Pants/Emi1-like"/>
</dbReference>
<dbReference type="Proteomes" id="UP000031516">
    <property type="component" value="Unassembled WGS sequence"/>
</dbReference>
<organism evidence="1 2">
    <name type="scientific">Kluyveromyces dobzhanskii CBS 2104</name>
    <dbReference type="NCBI Taxonomy" id="1427455"/>
    <lineage>
        <taxon>Eukaryota</taxon>
        <taxon>Fungi</taxon>
        <taxon>Dikarya</taxon>
        <taxon>Ascomycota</taxon>
        <taxon>Saccharomycotina</taxon>
        <taxon>Saccharomycetes</taxon>
        <taxon>Saccharomycetales</taxon>
        <taxon>Saccharomycetaceae</taxon>
        <taxon>Kluyveromyces</taxon>
    </lineage>
</organism>
<dbReference type="OrthoDB" id="2017405at2759"/>
<dbReference type="PANTHER" id="PTHR28052">
    <property type="entry name" value="UPF0545 PROTEIN C22ORF39"/>
    <property type="match status" value="1"/>
</dbReference>
<evidence type="ECO:0000313" key="2">
    <source>
        <dbReference type="Proteomes" id="UP000031516"/>
    </source>
</evidence>
<dbReference type="Pfam" id="PF11326">
    <property type="entry name" value="PANTS-like"/>
    <property type="match status" value="1"/>
</dbReference>
<comment type="caution">
    <text evidence="1">The sequence shown here is derived from an EMBL/GenBank/DDBJ whole genome shotgun (WGS) entry which is preliminary data.</text>
</comment>
<evidence type="ECO:0000313" key="1">
    <source>
        <dbReference type="EMBL" id="CDO92716.1"/>
    </source>
</evidence>
<protein>
    <submittedName>
        <fullName evidence="1">WGS project CCBQ000000000 data, contig MAT</fullName>
    </submittedName>
</protein>
<gene>
    <name evidence="1" type="ORF">KLDO_g1028B</name>
</gene>
<reference evidence="1 2" key="1">
    <citation type="submission" date="2014-03" db="EMBL/GenBank/DDBJ databases">
        <title>The genome of Kluyveromyces dobzhanskii.</title>
        <authorList>
            <person name="Nystedt B."/>
            <person name="Astrom S."/>
        </authorList>
    </citation>
    <scope>NUCLEOTIDE SEQUENCE [LARGE SCALE GENOMIC DNA]</scope>
    <source>
        <strain evidence="1 2">CBS 2104</strain>
    </source>
</reference>
<proteinExistence type="predicted"/>
<dbReference type="PANTHER" id="PTHR28052:SF1">
    <property type="entry name" value="UPF0545 PROTEIN C22ORF39"/>
    <property type="match status" value="1"/>
</dbReference>
<dbReference type="EMBL" id="CCBQ010000018">
    <property type="protein sequence ID" value="CDO92716.1"/>
    <property type="molecule type" value="Genomic_DNA"/>
</dbReference>
<dbReference type="AlphaFoldDB" id="A0A0A8L115"/>
<sequence length="86" mass="10406">MSANYPTTMSCTDAFDQLTGCFSLGGQFRNYYRYGHMNECLKEFEKFKFCVIHSKDPVRVQEWYKEQWQKNQERKGTSDDIWKERL</sequence>
<name>A0A0A8L115_9SACH</name>
<keyword evidence="2" id="KW-1185">Reference proteome</keyword>